<protein>
    <recommendedName>
        <fullName evidence="4">Murein biosynthesis integral membrane protein MurJ</fullName>
    </recommendedName>
</protein>
<sequence>MKQSPTTHAATPHAEATKKAPETAPEQTAAPKAAAPPETAPPGAASVPRGSAVMAAGSVVARATGFARSAVVAAALGTIGPTADGYAVGNALPTIVYMLLLGGALNAVFVPELVRAAKEHADGERRTPTGSSPSASSPCWPSPRPRCGRRPRSSTRTRTTAAGRPP</sequence>
<dbReference type="InterPro" id="IPR051050">
    <property type="entry name" value="Lipid_II_flippase_MurJ/MviN"/>
</dbReference>
<feature type="region of interest" description="Disordered" evidence="1">
    <location>
        <begin position="119"/>
        <end position="166"/>
    </location>
</feature>
<proteinExistence type="predicted"/>
<dbReference type="AlphaFoldDB" id="A0A7J0CS33"/>
<feature type="compositionally biased region" description="Low complexity" evidence="1">
    <location>
        <begin position="128"/>
        <end position="139"/>
    </location>
</feature>
<evidence type="ECO:0008006" key="4">
    <source>
        <dbReference type="Google" id="ProtNLM"/>
    </source>
</evidence>
<dbReference type="GO" id="GO:0009252">
    <property type="term" value="P:peptidoglycan biosynthetic process"/>
    <property type="evidence" value="ECO:0007669"/>
    <property type="project" value="TreeGrafter"/>
</dbReference>
<evidence type="ECO:0000313" key="3">
    <source>
        <dbReference type="Proteomes" id="UP000498740"/>
    </source>
</evidence>
<reference evidence="2 3" key="1">
    <citation type="submission" date="2020-05" db="EMBL/GenBank/DDBJ databases">
        <title>Whole genome shotgun sequence of Streptomyces microflavus NBRC 13062.</title>
        <authorList>
            <person name="Komaki H."/>
            <person name="Tamura T."/>
        </authorList>
    </citation>
    <scope>NUCLEOTIDE SEQUENCE [LARGE SCALE GENOMIC DNA]</scope>
    <source>
        <strain evidence="2 3">NBRC 13062</strain>
    </source>
</reference>
<dbReference type="GO" id="GO:0034204">
    <property type="term" value="P:lipid translocation"/>
    <property type="evidence" value="ECO:0007669"/>
    <property type="project" value="TreeGrafter"/>
</dbReference>
<dbReference type="Proteomes" id="UP000498740">
    <property type="component" value="Unassembled WGS sequence"/>
</dbReference>
<dbReference type="PANTHER" id="PTHR47019:SF1">
    <property type="entry name" value="LIPID II FLIPPASE MURJ"/>
    <property type="match status" value="1"/>
</dbReference>
<feature type="compositionally biased region" description="Low complexity" evidence="1">
    <location>
        <begin position="22"/>
        <end position="49"/>
    </location>
</feature>
<evidence type="ECO:0000256" key="1">
    <source>
        <dbReference type="SAM" id="MobiDB-lite"/>
    </source>
</evidence>
<feature type="compositionally biased region" description="Low complexity" evidence="1">
    <location>
        <begin position="156"/>
        <end position="166"/>
    </location>
</feature>
<accession>A0A7J0CS33</accession>
<gene>
    <name evidence="2" type="ORF">Smic_36650</name>
</gene>
<organism evidence="2 3">
    <name type="scientific">Streptomyces microflavus</name>
    <name type="common">Streptomyces lipmanii</name>
    <dbReference type="NCBI Taxonomy" id="1919"/>
    <lineage>
        <taxon>Bacteria</taxon>
        <taxon>Bacillati</taxon>
        <taxon>Actinomycetota</taxon>
        <taxon>Actinomycetes</taxon>
        <taxon>Kitasatosporales</taxon>
        <taxon>Streptomycetaceae</taxon>
        <taxon>Streptomyces</taxon>
    </lineage>
</organism>
<dbReference type="GO" id="GO:0005886">
    <property type="term" value="C:plasma membrane"/>
    <property type="evidence" value="ECO:0007669"/>
    <property type="project" value="TreeGrafter"/>
</dbReference>
<feature type="compositionally biased region" description="Low complexity" evidence="1">
    <location>
        <begin position="1"/>
        <end position="14"/>
    </location>
</feature>
<evidence type="ECO:0000313" key="2">
    <source>
        <dbReference type="EMBL" id="GFN05109.1"/>
    </source>
</evidence>
<name>A0A7J0CS33_STRMI</name>
<feature type="compositionally biased region" description="Basic residues" evidence="1">
    <location>
        <begin position="146"/>
        <end position="155"/>
    </location>
</feature>
<dbReference type="GO" id="GO:0015648">
    <property type="term" value="F:lipid-linked peptidoglycan transporter activity"/>
    <property type="evidence" value="ECO:0007669"/>
    <property type="project" value="TreeGrafter"/>
</dbReference>
<comment type="caution">
    <text evidence="2">The sequence shown here is derived from an EMBL/GenBank/DDBJ whole genome shotgun (WGS) entry which is preliminary data.</text>
</comment>
<dbReference type="PANTHER" id="PTHR47019">
    <property type="entry name" value="LIPID II FLIPPASE MURJ"/>
    <property type="match status" value="1"/>
</dbReference>
<feature type="region of interest" description="Disordered" evidence="1">
    <location>
        <begin position="1"/>
        <end position="49"/>
    </location>
</feature>
<dbReference type="EMBL" id="BLWD01000001">
    <property type="protein sequence ID" value="GFN05109.1"/>
    <property type="molecule type" value="Genomic_DNA"/>
</dbReference>